<dbReference type="RefSeq" id="WP_181473195.1">
    <property type="nucleotide sequence ID" value="NZ_JACEFG010000003.1"/>
</dbReference>
<name>A0A838CW68_9BACI</name>
<gene>
    <name evidence="1" type="ORF">H0266_14790</name>
</gene>
<evidence type="ECO:0008006" key="3">
    <source>
        <dbReference type="Google" id="ProtNLM"/>
    </source>
</evidence>
<evidence type="ECO:0000313" key="1">
    <source>
        <dbReference type="EMBL" id="MBA2176161.1"/>
    </source>
</evidence>
<reference evidence="1 2" key="1">
    <citation type="journal article" date="2004" name="Extremophiles">
        <title>Halobacillus locisalis sp. nov., a halophilic bacterium isolated from a marine solar saltern of the Yellow Sea in Korea.</title>
        <authorList>
            <person name="Yoon J.H."/>
            <person name="Kang K.H."/>
            <person name="Oh T.K."/>
            <person name="Park Y.H."/>
        </authorList>
    </citation>
    <scope>NUCLEOTIDE SEQUENCE [LARGE SCALE GENOMIC DNA]</scope>
    <source>
        <strain evidence="1 2">KCTC 3788</strain>
    </source>
</reference>
<dbReference type="EMBL" id="JACEFG010000003">
    <property type="protein sequence ID" value="MBA2176161.1"/>
    <property type="molecule type" value="Genomic_DNA"/>
</dbReference>
<dbReference type="Proteomes" id="UP000571017">
    <property type="component" value="Unassembled WGS sequence"/>
</dbReference>
<organism evidence="1 2">
    <name type="scientific">Halobacillus locisalis</name>
    <dbReference type="NCBI Taxonomy" id="220753"/>
    <lineage>
        <taxon>Bacteria</taxon>
        <taxon>Bacillati</taxon>
        <taxon>Bacillota</taxon>
        <taxon>Bacilli</taxon>
        <taxon>Bacillales</taxon>
        <taxon>Bacillaceae</taxon>
        <taxon>Halobacillus</taxon>
    </lineage>
</organism>
<comment type="caution">
    <text evidence="1">The sequence shown here is derived from an EMBL/GenBank/DDBJ whole genome shotgun (WGS) entry which is preliminary data.</text>
</comment>
<keyword evidence="2" id="KW-1185">Reference proteome</keyword>
<proteinExistence type="predicted"/>
<evidence type="ECO:0000313" key="2">
    <source>
        <dbReference type="Proteomes" id="UP000571017"/>
    </source>
</evidence>
<dbReference type="AlphaFoldDB" id="A0A838CW68"/>
<accession>A0A838CW68</accession>
<sequence length="204" mass="23112">MKEVIHPLFSTYSNLQIKQETIFKSQSRQYSVRTEGKLIGMIEETIDTSKDWKNQLLNFINLHSVGSKLLCITNPKAKVIAYINKKRGFNKNIDVFDAEGNKISTLQQEFKIRSQKILAMSPDGNDSLIAKGKNGSLDFLVKDNEESELVVSSIKKRSIATPTLKESLVLGEQYSIKSHKQITEMQQLIIIVMTIIISEQLHNA</sequence>
<protein>
    <recommendedName>
        <fullName evidence="3">Scramblase</fullName>
    </recommendedName>
</protein>